<dbReference type="SUPFAM" id="SSF57501">
    <property type="entry name" value="Cystine-knot cytokines"/>
    <property type="match status" value="1"/>
</dbReference>
<comment type="caution">
    <text evidence="9">The sequence shown here is derived from an EMBL/GenBank/DDBJ whole genome shotgun (WGS) entry which is preliminary data.</text>
</comment>
<keyword evidence="6" id="KW-0497">Mitogen</keyword>
<protein>
    <submittedName>
        <fullName evidence="9">CXCXC repeat</fullName>
    </submittedName>
</protein>
<evidence type="ECO:0000256" key="7">
    <source>
        <dbReference type="RuleBase" id="RU003818"/>
    </source>
</evidence>
<dbReference type="InterPro" id="IPR029034">
    <property type="entry name" value="Cystine-knot_cytokine"/>
</dbReference>
<keyword evidence="4" id="KW-0732">Signal</keyword>
<evidence type="ECO:0000256" key="2">
    <source>
        <dbReference type="ARBA" id="ARBA00006686"/>
    </source>
</evidence>
<feature type="domain" description="Platelet-derived growth factor (PDGF) family profile" evidence="8">
    <location>
        <begin position="47"/>
        <end position="114"/>
    </location>
</feature>
<evidence type="ECO:0000256" key="5">
    <source>
        <dbReference type="ARBA" id="ARBA00023030"/>
    </source>
</evidence>
<reference evidence="9 10" key="1">
    <citation type="journal article" date="2024" name="BMC Genomics">
        <title>De novo assembly and annotation of Popillia japonica's genome with initial clues to its potential as an invasive pest.</title>
        <authorList>
            <person name="Cucini C."/>
            <person name="Boschi S."/>
            <person name="Funari R."/>
            <person name="Cardaioli E."/>
            <person name="Iannotti N."/>
            <person name="Marturano G."/>
            <person name="Paoli F."/>
            <person name="Bruttini M."/>
            <person name="Carapelli A."/>
            <person name="Frati F."/>
            <person name="Nardi F."/>
        </authorList>
    </citation>
    <scope>NUCLEOTIDE SEQUENCE [LARGE SCALE GENOMIC DNA]</scope>
    <source>
        <strain evidence="9">DMR45628</strain>
    </source>
</reference>
<evidence type="ECO:0000256" key="1">
    <source>
        <dbReference type="ARBA" id="ARBA00004613"/>
    </source>
</evidence>
<dbReference type="InterPro" id="IPR000072">
    <property type="entry name" value="PDGF/VEGF_dom"/>
</dbReference>
<accession>A0AAW1MKA7</accession>
<dbReference type="PANTHER" id="PTHR11633:SF1">
    <property type="entry name" value="LD28763P"/>
    <property type="match status" value="1"/>
</dbReference>
<dbReference type="PROSITE" id="PS50278">
    <property type="entry name" value="PDGF_2"/>
    <property type="match status" value="1"/>
</dbReference>
<evidence type="ECO:0000313" key="9">
    <source>
        <dbReference type="EMBL" id="KAK9746775.1"/>
    </source>
</evidence>
<dbReference type="GO" id="GO:0051781">
    <property type="term" value="P:positive regulation of cell division"/>
    <property type="evidence" value="ECO:0007669"/>
    <property type="project" value="UniProtKB-KW"/>
</dbReference>
<dbReference type="Proteomes" id="UP001458880">
    <property type="component" value="Unassembled WGS sequence"/>
</dbReference>
<keyword evidence="5 7" id="KW-0339">Growth factor</keyword>
<dbReference type="GO" id="GO:0070851">
    <property type="term" value="F:growth factor receptor binding"/>
    <property type="evidence" value="ECO:0007669"/>
    <property type="project" value="TreeGrafter"/>
</dbReference>
<evidence type="ECO:0000256" key="3">
    <source>
        <dbReference type="ARBA" id="ARBA00022525"/>
    </source>
</evidence>
<keyword evidence="3" id="KW-0964">Secreted</keyword>
<evidence type="ECO:0000256" key="6">
    <source>
        <dbReference type="ARBA" id="ARBA00023246"/>
    </source>
</evidence>
<dbReference type="Gene3D" id="2.10.90.10">
    <property type="entry name" value="Cystine-knot cytokines"/>
    <property type="match status" value="1"/>
</dbReference>
<dbReference type="GO" id="GO:0008083">
    <property type="term" value="F:growth factor activity"/>
    <property type="evidence" value="ECO:0007669"/>
    <property type="project" value="UniProtKB-KW"/>
</dbReference>
<dbReference type="Pfam" id="PF03128">
    <property type="entry name" value="CXCXC"/>
    <property type="match status" value="1"/>
</dbReference>
<dbReference type="GO" id="GO:0008284">
    <property type="term" value="P:positive regulation of cell population proliferation"/>
    <property type="evidence" value="ECO:0007669"/>
    <property type="project" value="TreeGrafter"/>
</dbReference>
<evidence type="ECO:0000256" key="4">
    <source>
        <dbReference type="ARBA" id="ARBA00022729"/>
    </source>
</evidence>
<keyword evidence="10" id="KW-1185">Reference proteome</keyword>
<name>A0AAW1MKA7_POPJA</name>
<proteinExistence type="inferred from homology"/>
<evidence type="ECO:0000313" key="10">
    <source>
        <dbReference type="Proteomes" id="UP001458880"/>
    </source>
</evidence>
<sequence>MIFHDIHIETDRFRDEQAGAMLAIEAKCEPELRTVSLIEKKDPTILYLPSCTRIERCGGCCNHDLLECQPTETETVNVMIYKASHKGGNNLKDAGKELIAVEKHKSCKCNCKLKESDCSPTQVYDKENCRCSCRNTDEEQKCGKENSAKQWNPNTCTCQCREEVKCTTGSIFDLSQCKCVIKQVRTRKAEQRDINDH</sequence>
<dbReference type="AlphaFoldDB" id="A0AAW1MKA7"/>
<dbReference type="GO" id="GO:0016020">
    <property type="term" value="C:membrane"/>
    <property type="evidence" value="ECO:0007669"/>
    <property type="project" value="InterPro"/>
</dbReference>
<evidence type="ECO:0000259" key="8">
    <source>
        <dbReference type="PROSITE" id="PS50278"/>
    </source>
</evidence>
<organism evidence="9 10">
    <name type="scientific">Popillia japonica</name>
    <name type="common">Japanese beetle</name>
    <dbReference type="NCBI Taxonomy" id="7064"/>
    <lineage>
        <taxon>Eukaryota</taxon>
        <taxon>Metazoa</taxon>
        <taxon>Ecdysozoa</taxon>
        <taxon>Arthropoda</taxon>
        <taxon>Hexapoda</taxon>
        <taxon>Insecta</taxon>
        <taxon>Pterygota</taxon>
        <taxon>Neoptera</taxon>
        <taxon>Endopterygota</taxon>
        <taxon>Coleoptera</taxon>
        <taxon>Polyphaga</taxon>
        <taxon>Scarabaeiformia</taxon>
        <taxon>Scarabaeidae</taxon>
        <taxon>Rutelinae</taxon>
        <taxon>Popillia</taxon>
    </lineage>
</organism>
<dbReference type="SMART" id="SM00141">
    <property type="entry name" value="PDGF"/>
    <property type="match status" value="1"/>
</dbReference>
<dbReference type="GO" id="GO:0005615">
    <property type="term" value="C:extracellular space"/>
    <property type="evidence" value="ECO:0007669"/>
    <property type="project" value="TreeGrafter"/>
</dbReference>
<dbReference type="InterPro" id="IPR004153">
    <property type="entry name" value="CXCXC_repeat"/>
</dbReference>
<dbReference type="EMBL" id="JASPKY010000037">
    <property type="protein sequence ID" value="KAK9746775.1"/>
    <property type="molecule type" value="Genomic_DNA"/>
</dbReference>
<dbReference type="Pfam" id="PF00341">
    <property type="entry name" value="PDGF"/>
    <property type="match status" value="1"/>
</dbReference>
<dbReference type="PANTHER" id="PTHR11633">
    <property type="entry name" value="PLATELET-DERIVED GROWTH FACTOR"/>
    <property type="match status" value="1"/>
</dbReference>
<comment type="subcellular location">
    <subcellularLocation>
        <location evidence="1">Secreted</location>
    </subcellularLocation>
</comment>
<gene>
    <name evidence="9" type="ORF">QE152_g5813</name>
</gene>
<comment type="similarity">
    <text evidence="2 7">Belongs to the PDGF/VEGF growth factor family.</text>
</comment>